<proteinExistence type="predicted"/>
<keyword evidence="2 4" id="KW-1133">Transmembrane helix</keyword>
<feature type="transmembrane region" description="Helical" evidence="4">
    <location>
        <begin position="393"/>
        <end position="413"/>
    </location>
</feature>
<dbReference type="RefSeq" id="WP_006274098.1">
    <property type="nucleotide sequence ID" value="NZ_GL883079.1"/>
</dbReference>
<feature type="transmembrane region" description="Helical" evidence="4">
    <location>
        <begin position="20"/>
        <end position="41"/>
    </location>
</feature>
<evidence type="ECO:0000313" key="7">
    <source>
        <dbReference type="Proteomes" id="UP000006512"/>
    </source>
</evidence>
<dbReference type="eggNOG" id="COG2814">
    <property type="taxonomic scope" value="Bacteria"/>
</dbReference>
<evidence type="ECO:0000256" key="3">
    <source>
        <dbReference type="ARBA" id="ARBA00023136"/>
    </source>
</evidence>
<reference evidence="7" key="1">
    <citation type="submission" date="2011-03" db="EMBL/GenBank/DDBJ databases">
        <title>Draft genome sequence of Brevundimonas diminuta.</title>
        <authorList>
            <person name="Brown P.J.B."/>
            <person name="Buechlein A."/>
            <person name="Hemmerich C."/>
            <person name="Brun Y.V."/>
        </authorList>
    </citation>
    <scope>NUCLEOTIDE SEQUENCE [LARGE SCALE GENOMIC DNA]</scope>
    <source>
        <strain evidence="7">C19</strain>
    </source>
</reference>
<dbReference type="GO" id="GO:0022857">
    <property type="term" value="F:transmembrane transporter activity"/>
    <property type="evidence" value="ECO:0007669"/>
    <property type="project" value="InterPro"/>
</dbReference>
<dbReference type="CDD" id="cd17355">
    <property type="entry name" value="MFS_YcxA_like"/>
    <property type="match status" value="1"/>
</dbReference>
<dbReference type="EMBL" id="GL883079">
    <property type="protein sequence ID" value="EGF90298.1"/>
    <property type="molecule type" value="Genomic_DNA"/>
</dbReference>
<feature type="domain" description="Major facilitator superfamily (MFS) profile" evidence="5">
    <location>
        <begin position="11"/>
        <end position="417"/>
    </location>
</feature>
<dbReference type="InterPro" id="IPR011701">
    <property type="entry name" value="MFS"/>
</dbReference>
<feature type="transmembrane region" description="Helical" evidence="4">
    <location>
        <begin position="267"/>
        <end position="290"/>
    </location>
</feature>
<dbReference type="PROSITE" id="PS50850">
    <property type="entry name" value="MFS"/>
    <property type="match status" value="1"/>
</dbReference>
<accession>F4QQ11</accession>
<feature type="transmembrane region" description="Helical" evidence="4">
    <location>
        <begin position="237"/>
        <end position="255"/>
    </location>
</feature>
<evidence type="ECO:0000256" key="2">
    <source>
        <dbReference type="ARBA" id="ARBA00022989"/>
    </source>
</evidence>
<dbReference type="Pfam" id="PF07690">
    <property type="entry name" value="MFS_1"/>
    <property type="match status" value="1"/>
</dbReference>
<dbReference type="HOGENOM" id="CLU_001265_59_9_5"/>
<dbReference type="STRING" id="715226.ABI_33160"/>
<protein>
    <submittedName>
        <fullName evidence="6">Major Facilitator Superfamily protein</fullName>
    </submittedName>
</protein>
<dbReference type="PANTHER" id="PTHR11360">
    <property type="entry name" value="MONOCARBOXYLATE TRANSPORTER"/>
    <property type="match status" value="1"/>
</dbReference>
<feature type="transmembrane region" description="Helical" evidence="4">
    <location>
        <begin position="359"/>
        <end position="381"/>
    </location>
</feature>
<dbReference type="OrthoDB" id="146345at2"/>
<evidence type="ECO:0000259" key="5">
    <source>
        <dbReference type="PROSITE" id="PS50850"/>
    </source>
</evidence>
<gene>
    <name evidence="6" type="ORF">ABI_33160</name>
</gene>
<dbReference type="Proteomes" id="UP000006512">
    <property type="component" value="Unassembled WGS sequence"/>
</dbReference>
<evidence type="ECO:0000256" key="1">
    <source>
        <dbReference type="ARBA" id="ARBA00022692"/>
    </source>
</evidence>
<dbReference type="InterPro" id="IPR020846">
    <property type="entry name" value="MFS_dom"/>
</dbReference>
<evidence type="ECO:0000256" key="4">
    <source>
        <dbReference type="SAM" id="Phobius"/>
    </source>
</evidence>
<dbReference type="InterPro" id="IPR050327">
    <property type="entry name" value="Proton-linked_MCT"/>
</dbReference>
<organism evidence="6 7">
    <name type="scientific">Asticcacaulis biprosthecium C19</name>
    <dbReference type="NCBI Taxonomy" id="715226"/>
    <lineage>
        <taxon>Bacteria</taxon>
        <taxon>Pseudomonadati</taxon>
        <taxon>Pseudomonadota</taxon>
        <taxon>Alphaproteobacteria</taxon>
        <taxon>Caulobacterales</taxon>
        <taxon>Caulobacteraceae</taxon>
        <taxon>Asticcacaulis</taxon>
    </lineage>
</organism>
<dbReference type="AlphaFoldDB" id="F4QQ11"/>
<dbReference type="PANTHER" id="PTHR11360:SF290">
    <property type="entry name" value="MONOCARBOXYLATE MFS PERMEASE"/>
    <property type="match status" value="1"/>
</dbReference>
<keyword evidence="7" id="KW-1185">Reference proteome</keyword>
<dbReference type="Gene3D" id="1.20.1250.20">
    <property type="entry name" value="MFS general substrate transporter like domains"/>
    <property type="match status" value="2"/>
</dbReference>
<feature type="transmembrane region" description="Helical" evidence="4">
    <location>
        <begin position="111"/>
        <end position="132"/>
    </location>
</feature>
<sequence length="424" mass="45302">MLSTPLAAALNSRNIHYGWVMAGLTFLIMLTTACALGAPGVLMPALQKEFGWTTADISAALALRLFLFGAIAPFAAWLMMRYGLQRVVSCALALIVAGLGLSMLMKDMWQLVLFWGVFTGVGAGMTAIVLGATVATRWFNHRRGLVIGLLTASSATGQLAFLPLIAQLDQAFGWRTALILVCGLLATAFVLVLLLMRDRPSDLGLPAYGDTVVDTAPPTQNLQPFQVLKDAAKTRTFWVLFGTFFICGASTNGLIQTHFVSFCGDYGMIAVTAAGVLALMGLFDFIGTIGSGWLSDRYDSRWLLFAYYGLRGISLLFLPNAEFTFFGLAPFAVFYGLDWIATVPPTLKLAAEKFGKDKAGIVFGWVFAGHQLGAASIAFTAGFIRTTSGKYDLAFLIAGALCLLAALLALTIIRPKAQTAPAAA</sequence>
<feature type="transmembrane region" description="Helical" evidence="4">
    <location>
        <begin position="87"/>
        <end position="105"/>
    </location>
</feature>
<feature type="transmembrane region" description="Helical" evidence="4">
    <location>
        <begin position="144"/>
        <end position="166"/>
    </location>
</feature>
<feature type="transmembrane region" description="Helical" evidence="4">
    <location>
        <begin position="172"/>
        <end position="195"/>
    </location>
</feature>
<dbReference type="InterPro" id="IPR036259">
    <property type="entry name" value="MFS_trans_sf"/>
</dbReference>
<keyword evidence="1 4" id="KW-0812">Transmembrane</keyword>
<dbReference type="SUPFAM" id="SSF103473">
    <property type="entry name" value="MFS general substrate transporter"/>
    <property type="match status" value="1"/>
</dbReference>
<evidence type="ECO:0000313" key="6">
    <source>
        <dbReference type="EMBL" id="EGF90298.1"/>
    </source>
</evidence>
<name>F4QQ11_9CAUL</name>
<keyword evidence="3 4" id="KW-0472">Membrane</keyword>
<feature type="transmembrane region" description="Helical" evidence="4">
    <location>
        <begin position="61"/>
        <end position="80"/>
    </location>
</feature>